<sequence>MPPWVACVPRSSCLRTSRTIERLSLPFSPPRTVQSSTTYLRTRRASTHVAPTAINVRPNIPPQSQELYDALDGLSKHAAEYVNISRLQLAQRGVTTQDAVVRIAILSLNSQKSAQMLARLLLADPLGTEGQWEKTLEESEEDGRAMLLRHGNEGDANTASPLYKILSVPSRILGAHHLEILVSTLNVNTSHAAPVSTNESSQDALLVPKIQAPTARGLPIPYPVHKTLVIGQGLGSAVDYGKFTADTVGDNYGMVKVAIHLPPPSTDADPGDSATYSPVNIDTGVKALTKFRESIANSEFFERGWFRSGVPGLSKWLVRDLQSSGPVKPAIRTLIGSIADDVEANITKLDTQQLNRLAAVPTYQQTSESVLRHLETWAEKSHTELRDQLDEAFTAPNWYKLVWWKLLWRVDDVTMITEEILQKKWLVDAEKNSIYLAGRMNQAGFPEVLQVVQEVVVPEPLATLEGNAPIDPRSRGEQTPTDISTEVKEIIPWPSQMAASRTILLKDTIPPLQAFAQRLVLQTLSTTSLSSALSALLYVAMPTFSVFEAGAVAALGFVYSLRRMQKLWESTREMWQAELREEGRKTLKHTEETVRLIVRRTERPTMENEGAVGRKRAREAVLRVREALGRV</sequence>
<dbReference type="OrthoDB" id="5319015at2759"/>
<feature type="transmembrane region" description="Helical" evidence="1">
    <location>
        <begin position="535"/>
        <end position="559"/>
    </location>
</feature>
<dbReference type="EMBL" id="ML977327">
    <property type="protein sequence ID" value="KAF2113546.1"/>
    <property type="molecule type" value="Genomic_DNA"/>
</dbReference>
<organism evidence="3 4">
    <name type="scientific">Lophiotrema nucula</name>
    <dbReference type="NCBI Taxonomy" id="690887"/>
    <lineage>
        <taxon>Eukaryota</taxon>
        <taxon>Fungi</taxon>
        <taxon>Dikarya</taxon>
        <taxon>Ascomycota</taxon>
        <taxon>Pezizomycotina</taxon>
        <taxon>Dothideomycetes</taxon>
        <taxon>Pleosporomycetidae</taxon>
        <taxon>Pleosporales</taxon>
        <taxon>Lophiotremataceae</taxon>
        <taxon>Lophiotrema</taxon>
    </lineage>
</organism>
<evidence type="ECO:0000259" key="2">
    <source>
        <dbReference type="Pfam" id="PF23868"/>
    </source>
</evidence>
<evidence type="ECO:0000313" key="4">
    <source>
        <dbReference type="Proteomes" id="UP000799770"/>
    </source>
</evidence>
<gene>
    <name evidence="3" type="ORF">BDV96DRAFT_578003</name>
</gene>
<reference evidence="3" key="1">
    <citation type="journal article" date="2020" name="Stud. Mycol.">
        <title>101 Dothideomycetes genomes: a test case for predicting lifestyles and emergence of pathogens.</title>
        <authorList>
            <person name="Haridas S."/>
            <person name="Albert R."/>
            <person name="Binder M."/>
            <person name="Bloem J."/>
            <person name="Labutti K."/>
            <person name="Salamov A."/>
            <person name="Andreopoulos B."/>
            <person name="Baker S."/>
            <person name="Barry K."/>
            <person name="Bills G."/>
            <person name="Bluhm B."/>
            <person name="Cannon C."/>
            <person name="Castanera R."/>
            <person name="Culley D."/>
            <person name="Daum C."/>
            <person name="Ezra D."/>
            <person name="Gonzalez J."/>
            <person name="Henrissat B."/>
            <person name="Kuo A."/>
            <person name="Liang C."/>
            <person name="Lipzen A."/>
            <person name="Lutzoni F."/>
            <person name="Magnuson J."/>
            <person name="Mondo S."/>
            <person name="Nolan M."/>
            <person name="Ohm R."/>
            <person name="Pangilinan J."/>
            <person name="Park H.-J."/>
            <person name="Ramirez L."/>
            <person name="Alfaro M."/>
            <person name="Sun H."/>
            <person name="Tritt A."/>
            <person name="Yoshinaga Y."/>
            <person name="Zwiers L.-H."/>
            <person name="Turgeon B."/>
            <person name="Goodwin S."/>
            <person name="Spatafora J."/>
            <person name="Crous P."/>
            <person name="Grigoriev I."/>
        </authorList>
    </citation>
    <scope>NUCLEOTIDE SEQUENCE</scope>
    <source>
        <strain evidence="3">CBS 627.86</strain>
    </source>
</reference>
<evidence type="ECO:0000256" key="1">
    <source>
        <dbReference type="SAM" id="Phobius"/>
    </source>
</evidence>
<feature type="domain" description="Mmc1 C-terminal" evidence="2">
    <location>
        <begin position="371"/>
        <end position="584"/>
    </location>
</feature>
<name>A0A6A5Z395_9PLEO</name>
<dbReference type="Pfam" id="PF23868">
    <property type="entry name" value="Mmc1_C"/>
    <property type="match status" value="1"/>
</dbReference>
<dbReference type="PANTHER" id="PTHR38644:SF1">
    <property type="entry name" value="EXPRESSED PROTEIN"/>
    <property type="match status" value="1"/>
</dbReference>
<accession>A0A6A5Z395</accession>
<dbReference type="Proteomes" id="UP000799770">
    <property type="component" value="Unassembled WGS sequence"/>
</dbReference>
<dbReference type="InterPro" id="IPR056196">
    <property type="entry name" value="Mmc1_C"/>
</dbReference>
<protein>
    <recommendedName>
        <fullName evidence="2">Mmc1 C-terminal domain-containing protein</fullName>
    </recommendedName>
</protein>
<keyword evidence="1" id="KW-0812">Transmembrane</keyword>
<keyword evidence="4" id="KW-1185">Reference proteome</keyword>
<evidence type="ECO:0000313" key="3">
    <source>
        <dbReference type="EMBL" id="KAF2113546.1"/>
    </source>
</evidence>
<proteinExistence type="predicted"/>
<keyword evidence="1" id="KW-1133">Transmembrane helix</keyword>
<keyword evidence="1" id="KW-0472">Membrane</keyword>
<dbReference type="AlphaFoldDB" id="A0A6A5Z395"/>
<dbReference type="Pfam" id="PF23867">
    <property type="entry name" value="Mmc1_N"/>
    <property type="match status" value="1"/>
</dbReference>
<dbReference type="PANTHER" id="PTHR38644">
    <property type="entry name" value="EXPRESSED PROTEIN"/>
    <property type="match status" value="1"/>
</dbReference>